<feature type="transmembrane region" description="Helical" evidence="7">
    <location>
        <begin position="196"/>
        <end position="218"/>
    </location>
</feature>
<keyword evidence="10" id="KW-1185">Reference proteome</keyword>
<evidence type="ECO:0000313" key="10">
    <source>
        <dbReference type="Proteomes" id="UP000476064"/>
    </source>
</evidence>
<evidence type="ECO:0000256" key="5">
    <source>
        <dbReference type="ARBA" id="ARBA00022989"/>
    </source>
</evidence>
<organism evidence="9 10">
    <name type="scientific">Paenibacillus lycopersici</name>
    <dbReference type="NCBI Taxonomy" id="2704462"/>
    <lineage>
        <taxon>Bacteria</taxon>
        <taxon>Bacillati</taxon>
        <taxon>Bacillota</taxon>
        <taxon>Bacilli</taxon>
        <taxon>Bacillales</taxon>
        <taxon>Paenibacillaceae</taxon>
        <taxon>Paenibacillus</taxon>
    </lineage>
</organism>
<feature type="transmembrane region" description="Helical" evidence="7">
    <location>
        <begin position="86"/>
        <end position="111"/>
    </location>
</feature>
<dbReference type="PANTHER" id="PTHR43744:SF9">
    <property type="entry name" value="POLYGALACTURONAN_RHAMNOGALACTURONAN TRANSPORT SYSTEM PERMEASE PROTEIN YTCP"/>
    <property type="match status" value="1"/>
</dbReference>
<feature type="transmembrane region" description="Helical" evidence="7">
    <location>
        <begin position="154"/>
        <end position="175"/>
    </location>
</feature>
<proteinExistence type="predicted"/>
<evidence type="ECO:0000313" key="9">
    <source>
        <dbReference type="EMBL" id="QHT59619.1"/>
    </source>
</evidence>
<dbReference type="RefSeq" id="WP_162355685.1">
    <property type="nucleotide sequence ID" value="NZ_CP048209.1"/>
</dbReference>
<dbReference type="PANTHER" id="PTHR43744">
    <property type="entry name" value="ABC TRANSPORTER PERMEASE PROTEIN MG189-RELATED-RELATED"/>
    <property type="match status" value="1"/>
</dbReference>
<dbReference type="SUPFAM" id="SSF161098">
    <property type="entry name" value="MetI-like"/>
    <property type="match status" value="1"/>
</dbReference>
<feature type="transmembrane region" description="Helical" evidence="7">
    <location>
        <begin position="123"/>
        <end position="148"/>
    </location>
</feature>
<evidence type="ECO:0000256" key="6">
    <source>
        <dbReference type="ARBA" id="ARBA00023136"/>
    </source>
</evidence>
<comment type="subcellular location">
    <subcellularLocation>
        <location evidence="1">Cell membrane</location>
        <topology evidence="1">Multi-pass membrane protein</topology>
    </subcellularLocation>
</comment>
<dbReference type="InterPro" id="IPR000515">
    <property type="entry name" value="MetI-like"/>
</dbReference>
<feature type="domain" description="ABC transmembrane type-1" evidence="8">
    <location>
        <begin position="87"/>
        <end position="280"/>
    </location>
</feature>
<feature type="transmembrane region" description="Helical" evidence="7">
    <location>
        <begin position="270"/>
        <end position="288"/>
    </location>
</feature>
<dbReference type="AlphaFoldDB" id="A0A6C0FXD3"/>
<feature type="transmembrane region" description="Helical" evidence="7">
    <location>
        <begin position="21"/>
        <end position="42"/>
    </location>
</feature>
<evidence type="ECO:0000256" key="7">
    <source>
        <dbReference type="SAM" id="Phobius"/>
    </source>
</evidence>
<gene>
    <name evidence="9" type="ORF">GXP70_06415</name>
</gene>
<evidence type="ECO:0000256" key="2">
    <source>
        <dbReference type="ARBA" id="ARBA00022448"/>
    </source>
</evidence>
<evidence type="ECO:0000256" key="3">
    <source>
        <dbReference type="ARBA" id="ARBA00022475"/>
    </source>
</evidence>
<dbReference type="Proteomes" id="UP000476064">
    <property type="component" value="Chromosome"/>
</dbReference>
<dbReference type="GO" id="GO:0055085">
    <property type="term" value="P:transmembrane transport"/>
    <property type="evidence" value="ECO:0007669"/>
    <property type="project" value="InterPro"/>
</dbReference>
<dbReference type="CDD" id="cd06261">
    <property type="entry name" value="TM_PBP2"/>
    <property type="match status" value="1"/>
</dbReference>
<name>A0A6C0FXD3_9BACL</name>
<dbReference type="InterPro" id="IPR035906">
    <property type="entry name" value="MetI-like_sf"/>
</dbReference>
<dbReference type="Gene3D" id="1.10.3720.10">
    <property type="entry name" value="MetI-like"/>
    <property type="match status" value="1"/>
</dbReference>
<keyword evidence="2" id="KW-0813">Transport</keyword>
<keyword evidence="5 7" id="KW-1133">Transmembrane helix</keyword>
<evidence type="ECO:0000259" key="8">
    <source>
        <dbReference type="PROSITE" id="PS50928"/>
    </source>
</evidence>
<keyword evidence="4 7" id="KW-0812">Transmembrane</keyword>
<evidence type="ECO:0000256" key="4">
    <source>
        <dbReference type="ARBA" id="ARBA00022692"/>
    </source>
</evidence>
<keyword evidence="6 7" id="KW-0472">Membrane</keyword>
<dbReference type="KEGG" id="plyc:GXP70_06415"/>
<dbReference type="EMBL" id="CP048209">
    <property type="protein sequence ID" value="QHT59619.1"/>
    <property type="molecule type" value="Genomic_DNA"/>
</dbReference>
<sequence length="306" mass="34140">MENNLAIDRKGRVPKTEGANLLFNVISYTVVIVTAILCLLPFEILISGSFTDEQAIALHGYGLIPSRFSLEAYRVLFKFPDSIIRAYGVSISITVIGTAVGLFVTSMTAYVMNRKDFKYRNKLAFFFYFTTLFNGGILSTYIFFVKYLQLKNDLLALILPLLINVFYLIVMRTFISSIPDSISESAKIDGAGDFTIFMKLILPLTKPGLATIGLFYALDYWNDWYNAMLYITDVNKYPLQYLLFSTLQSAEAISRISKMASVAQISVPTLSLKLAMAVIATGPIILVYPSVQRYFVKGLTVGAIKG</sequence>
<dbReference type="GO" id="GO:0005886">
    <property type="term" value="C:plasma membrane"/>
    <property type="evidence" value="ECO:0007669"/>
    <property type="project" value="UniProtKB-SubCell"/>
</dbReference>
<protein>
    <submittedName>
        <fullName evidence="9">Carbohydrate ABC transporter permease</fullName>
    </submittedName>
</protein>
<keyword evidence="3" id="KW-1003">Cell membrane</keyword>
<reference evidence="9 10" key="1">
    <citation type="submission" date="2020-01" db="EMBL/GenBank/DDBJ databases">
        <title>Paenibacillus sp. nov., isolated from tomato rhizosphere.</title>
        <authorList>
            <person name="Weon H.-Y."/>
            <person name="Lee S.A."/>
        </authorList>
    </citation>
    <scope>NUCLEOTIDE SEQUENCE [LARGE SCALE GENOMIC DNA]</scope>
    <source>
        <strain evidence="9 10">12200R-189</strain>
    </source>
</reference>
<evidence type="ECO:0000256" key="1">
    <source>
        <dbReference type="ARBA" id="ARBA00004651"/>
    </source>
</evidence>
<dbReference type="PROSITE" id="PS50928">
    <property type="entry name" value="ABC_TM1"/>
    <property type="match status" value="1"/>
</dbReference>
<accession>A0A6C0FXD3</accession>